<feature type="domain" description="B30.2/SPRY" evidence="1">
    <location>
        <begin position="1"/>
        <end position="46"/>
    </location>
</feature>
<dbReference type="AlphaFoldDB" id="A0A9W4T6B6"/>
<evidence type="ECO:0000313" key="2">
    <source>
        <dbReference type="EMBL" id="CAI2191975.1"/>
    </source>
</evidence>
<dbReference type="InterPro" id="IPR001870">
    <property type="entry name" value="B30.2/SPRY"/>
</dbReference>
<keyword evidence="3" id="KW-1185">Reference proteome</keyword>
<dbReference type="OrthoDB" id="25503at2759"/>
<dbReference type="Proteomes" id="UP001153678">
    <property type="component" value="Unassembled WGS sequence"/>
</dbReference>
<name>A0A9W4T6B6_9GLOM</name>
<accession>A0A9W4T6B6</accession>
<dbReference type="InterPro" id="IPR003877">
    <property type="entry name" value="SPRY_dom"/>
</dbReference>
<gene>
    <name evidence="2" type="ORF">FWILDA_LOCUS15343</name>
</gene>
<feature type="non-terminal residue" evidence="2">
    <location>
        <position position="46"/>
    </location>
</feature>
<dbReference type="Pfam" id="PF00622">
    <property type="entry name" value="SPRY"/>
    <property type="match status" value="1"/>
</dbReference>
<dbReference type="EMBL" id="CAMKVN010007900">
    <property type="protein sequence ID" value="CAI2191975.1"/>
    <property type="molecule type" value="Genomic_DNA"/>
</dbReference>
<dbReference type="PROSITE" id="PS50188">
    <property type="entry name" value="B302_SPRY"/>
    <property type="match status" value="1"/>
</dbReference>
<sequence>MPGREHSSWGYHGDGNMFFNTFGQPYGPEFMTGDTIGCSLNIRNNT</sequence>
<dbReference type="InterPro" id="IPR043136">
    <property type="entry name" value="B30.2/SPRY_sf"/>
</dbReference>
<dbReference type="SUPFAM" id="SSF49899">
    <property type="entry name" value="Concanavalin A-like lectins/glucanases"/>
    <property type="match status" value="1"/>
</dbReference>
<proteinExistence type="predicted"/>
<evidence type="ECO:0000313" key="3">
    <source>
        <dbReference type="Proteomes" id="UP001153678"/>
    </source>
</evidence>
<protein>
    <submittedName>
        <fullName evidence="2">17000_t:CDS:1</fullName>
    </submittedName>
</protein>
<dbReference type="Gene3D" id="2.60.120.920">
    <property type="match status" value="1"/>
</dbReference>
<comment type="caution">
    <text evidence="2">The sequence shown here is derived from an EMBL/GenBank/DDBJ whole genome shotgun (WGS) entry which is preliminary data.</text>
</comment>
<organism evidence="2 3">
    <name type="scientific">Funneliformis geosporum</name>
    <dbReference type="NCBI Taxonomy" id="1117311"/>
    <lineage>
        <taxon>Eukaryota</taxon>
        <taxon>Fungi</taxon>
        <taxon>Fungi incertae sedis</taxon>
        <taxon>Mucoromycota</taxon>
        <taxon>Glomeromycotina</taxon>
        <taxon>Glomeromycetes</taxon>
        <taxon>Glomerales</taxon>
        <taxon>Glomeraceae</taxon>
        <taxon>Funneliformis</taxon>
    </lineage>
</organism>
<dbReference type="InterPro" id="IPR013320">
    <property type="entry name" value="ConA-like_dom_sf"/>
</dbReference>
<evidence type="ECO:0000259" key="1">
    <source>
        <dbReference type="PROSITE" id="PS50188"/>
    </source>
</evidence>
<reference evidence="2" key="1">
    <citation type="submission" date="2022-08" db="EMBL/GenBank/DDBJ databases">
        <authorList>
            <person name="Kallberg Y."/>
            <person name="Tangrot J."/>
            <person name="Rosling A."/>
        </authorList>
    </citation>
    <scope>NUCLEOTIDE SEQUENCE</scope>
    <source>
        <strain evidence="2">Wild A</strain>
    </source>
</reference>